<evidence type="ECO:0000256" key="3">
    <source>
        <dbReference type="PIRSR" id="PIRSR000443-1"/>
    </source>
</evidence>
<dbReference type="Proteomes" id="UP000185494">
    <property type="component" value="Chromosome 1"/>
</dbReference>
<dbReference type="KEGG" id="rgi:RGI145_13530"/>
<dbReference type="Pfam" id="PF00561">
    <property type="entry name" value="Abhydrolase_1"/>
    <property type="match status" value="1"/>
</dbReference>
<dbReference type="GO" id="GO:0004414">
    <property type="term" value="F:homoserine O-acetyltransferase activity"/>
    <property type="evidence" value="ECO:0007669"/>
    <property type="project" value="TreeGrafter"/>
</dbReference>
<feature type="active site" description="Nucleophile" evidence="3">
    <location>
        <position position="207"/>
    </location>
</feature>
<dbReference type="AlphaFoldDB" id="A0A1L7AGR1"/>
<dbReference type="STRING" id="257708.RGI145_13530"/>
<comment type="caution">
    <text evidence="2">Lacks conserved residue(s) required for the propagation of feature annotation.</text>
</comment>
<dbReference type="Gene3D" id="1.10.1740.110">
    <property type="match status" value="1"/>
</dbReference>
<dbReference type="GO" id="GO:0009086">
    <property type="term" value="P:methionine biosynthetic process"/>
    <property type="evidence" value="ECO:0007669"/>
    <property type="project" value="TreeGrafter"/>
</dbReference>
<keyword evidence="1 2" id="KW-0808">Transferase</keyword>
<keyword evidence="2" id="KW-0028">Amino-acid biosynthesis</keyword>
<keyword evidence="2" id="KW-0963">Cytoplasm</keyword>
<reference evidence="7 8" key="1">
    <citation type="submission" date="2016-05" db="EMBL/GenBank/DDBJ databases">
        <title>Complete Genome and Methylome Analysis of Psychrotrophic Bacterial Isolates from Antarctic Lake Untersee.</title>
        <authorList>
            <person name="Fomenkov A."/>
            <person name="Akimov V.N."/>
            <person name="Vasilyeva L.V."/>
            <person name="Andersen D."/>
            <person name="Vincze T."/>
            <person name="Roberts R.J."/>
        </authorList>
    </citation>
    <scope>NUCLEOTIDE SEQUENCE [LARGE SCALE GENOMIC DNA]</scope>
    <source>
        <strain evidence="7 8">U14-5</strain>
    </source>
</reference>
<feature type="signal peptide" evidence="5">
    <location>
        <begin position="1"/>
        <end position="26"/>
    </location>
</feature>
<dbReference type="PANTHER" id="PTHR32268:SF11">
    <property type="entry name" value="HOMOSERINE O-ACETYLTRANSFERASE"/>
    <property type="match status" value="1"/>
</dbReference>
<dbReference type="PIRSF" id="PIRSF000443">
    <property type="entry name" value="Homoser_Ac_trans"/>
    <property type="match status" value="1"/>
</dbReference>
<keyword evidence="5" id="KW-0732">Signal</keyword>
<evidence type="ECO:0000313" key="7">
    <source>
        <dbReference type="EMBL" id="APT57986.1"/>
    </source>
</evidence>
<dbReference type="Gene3D" id="3.40.50.1820">
    <property type="entry name" value="alpha/beta hydrolase"/>
    <property type="match status" value="1"/>
</dbReference>
<dbReference type="PANTHER" id="PTHR32268">
    <property type="entry name" value="HOMOSERINE O-ACETYLTRANSFERASE"/>
    <property type="match status" value="1"/>
</dbReference>
<accession>A0A1L7AGR1</accession>
<dbReference type="InterPro" id="IPR000073">
    <property type="entry name" value="AB_hydrolase_1"/>
</dbReference>
<feature type="domain" description="AB hydrolase-1" evidence="6">
    <location>
        <begin position="131"/>
        <end position="384"/>
    </location>
</feature>
<protein>
    <recommendedName>
        <fullName evidence="2">Probable acyltransferase</fullName>
        <ecNumber evidence="2">2.3.1.-</ecNumber>
    </recommendedName>
</protein>
<organism evidence="7 8">
    <name type="scientific">Roseomonas gilardii</name>
    <dbReference type="NCBI Taxonomy" id="257708"/>
    <lineage>
        <taxon>Bacteria</taxon>
        <taxon>Pseudomonadati</taxon>
        <taxon>Pseudomonadota</taxon>
        <taxon>Alphaproteobacteria</taxon>
        <taxon>Acetobacterales</taxon>
        <taxon>Roseomonadaceae</taxon>
        <taxon>Roseomonas</taxon>
    </lineage>
</organism>
<proteinExistence type="inferred from homology"/>
<feature type="active site" evidence="2 3">
    <location>
        <position position="370"/>
    </location>
</feature>
<dbReference type="GO" id="GO:0005737">
    <property type="term" value="C:cytoplasm"/>
    <property type="evidence" value="ECO:0007669"/>
    <property type="project" value="UniProtKB-SubCell"/>
</dbReference>
<gene>
    <name evidence="7" type="ORF">RGI145_13530</name>
</gene>
<evidence type="ECO:0000256" key="5">
    <source>
        <dbReference type="SAM" id="SignalP"/>
    </source>
</evidence>
<dbReference type="HAMAP" id="MF_00296">
    <property type="entry name" value="MetX_acyltransf"/>
    <property type="match status" value="1"/>
</dbReference>
<name>A0A1L7AGR1_9PROT</name>
<evidence type="ECO:0000256" key="2">
    <source>
        <dbReference type="HAMAP-Rule" id="MF_00296"/>
    </source>
</evidence>
<feature type="compositionally biased region" description="Low complexity" evidence="4">
    <location>
        <begin position="31"/>
        <end position="50"/>
    </location>
</feature>
<evidence type="ECO:0000256" key="1">
    <source>
        <dbReference type="ARBA" id="ARBA00022679"/>
    </source>
</evidence>
<dbReference type="EC" id="2.3.1.-" evidence="2"/>
<sequence>MTPRRMLPPLLLGLAASLRGILPAQAQGPAQNSGQNPGQSSGQSSGQNPSDPAGELALVEKKTFEISGFSTRGGATVGRMRIGYQTAGTLNAAGGNAVLITHPFVANGQAFGRNDANGPLGWWDAIIGPGKPIDTNRFFVVASDTPANLYVRESRTTSTGPASVDPSTGRPYGMSFPVLSIRDFVEVQKGLLDSLGVKRLALVAGPSMGAMQAIEWAAAYPALVDRVMPVMPVGRMDAWLQAWMEVWEAPIRADPNWRNGDYYAQGREPPMRGLTDALRIITLQTQDRAALSRFDGRAAEGQDPARRMTDTVAVDPYLTEIAAGRAKLADANSFLYLTRAMQLFLNEYPDTRAALSQGKASWLLVPAERDRLFPIEYARELEGVLKGLGRPVRLVALGGPQGHGEWLAGIPEAADAIRAFLAEPPRGP</sequence>
<dbReference type="InterPro" id="IPR029058">
    <property type="entry name" value="AB_hydrolase_fold"/>
</dbReference>
<dbReference type="SUPFAM" id="SSF53474">
    <property type="entry name" value="alpha/beta-Hydrolases"/>
    <property type="match status" value="1"/>
</dbReference>
<feature type="region of interest" description="Disordered" evidence="4">
    <location>
        <begin position="24"/>
        <end position="53"/>
    </location>
</feature>
<feature type="chain" id="PRO_5012679357" description="Probable acyltransferase" evidence="5">
    <location>
        <begin position="27"/>
        <end position="428"/>
    </location>
</feature>
<dbReference type="RefSeq" id="WP_075798791.1">
    <property type="nucleotide sequence ID" value="NZ_CP015583.1"/>
</dbReference>
<dbReference type="InterPro" id="IPR008220">
    <property type="entry name" value="HAT_MetX-like"/>
</dbReference>
<dbReference type="GO" id="GO:0009092">
    <property type="term" value="P:homoserine metabolic process"/>
    <property type="evidence" value="ECO:0007669"/>
    <property type="project" value="TreeGrafter"/>
</dbReference>
<dbReference type="NCBIfam" id="NF005262">
    <property type="entry name" value="PRK06765.1"/>
    <property type="match status" value="1"/>
</dbReference>
<comment type="subunit">
    <text evidence="2">Homodimer.</text>
</comment>
<keyword evidence="2" id="KW-0012">Acyltransferase</keyword>
<evidence type="ECO:0000259" key="6">
    <source>
        <dbReference type="Pfam" id="PF00561"/>
    </source>
</evidence>
<comment type="similarity">
    <text evidence="2">Belongs to the AB hydrolase superfamily. MetX family.</text>
</comment>
<comment type="subcellular location">
    <subcellularLocation>
        <location evidence="2">Cytoplasm</location>
    </subcellularLocation>
</comment>
<dbReference type="eggNOG" id="COG2021">
    <property type="taxonomic scope" value="Bacteria"/>
</dbReference>
<evidence type="ECO:0000256" key="4">
    <source>
        <dbReference type="SAM" id="MobiDB-lite"/>
    </source>
</evidence>
<dbReference type="EMBL" id="CP015583">
    <property type="protein sequence ID" value="APT57986.1"/>
    <property type="molecule type" value="Genomic_DNA"/>
</dbReference>
<feature type="active site" evidence="3">
    <location>
        <position position="403"/>
    </location>
</feature>
<evidence type="ECO:0000313" key="8">
    <source>
        <dbReference type="Proteomes" id="UP000185494"/>
    </source>
</evidence>